<organism evidence="1 2">
    <name type="scientific">Pseudomonas putida</name>
    <name type="common">Arthrobacter siderocapsulatus</name>
    <dbReference type="NCBI Taxonomy" id="303"/>
    <lineage>
        <taxon>Bacteria</taxon>
        <taxon>Pseudomonadati</taxon>
        <taxon>Pseudomonadota</taxon>
        <taxon>Gammaproteobacteria</taxon>
        <taxon>Pseudomonadales</taxon>
        <taxon>Pseudomonadaceae</taxon>
        <taxon>Pseudomonas</taxon>
    </lineage>
</organism>
<gene>
    <name evidence="1" type="ORF">PSEMO_57330</name>
</gene>
<evidence type="ECO:0000313" key="1">
    <source>
        <dbReference type="EMBL" id="OLS59224.1"/>
    </source>
</evidence>
<dbReference type="AlphaFoldDB" id="A0A1Q9QVP1"/>
<protein>
    <submittedName>
        <fullName evidence="1">Uncharacterized protein</fullName>
    </submittedName>
</protein>
<dbReference type="EMBL" id="MKZO01000073">
    <property type="protein sequence ID" value="OLS59224.1"/>
    <property type="molecule type" value="Genomic_DNA"/>
</dbReference>
<accession>A0A1Q9QVP1</accession>
<dbReference type="Proteomes" id="UP000186736">
    <property type="component" value="Unassembled WGS sequence"/>
</dbReference>
<name>A0A1Q9QVP1_PSEPU</name>
<proteinExistence type="predicted"/>
<reference evidence="1 2" key="1">
    <citation type="submission" date="2016-10" db="EMBL/GenBank/DDBJ databases">
        <title>Genome Sequence of Pseudomonas putida GM4FR.</title>
        <authorList>
            <person name="Poehlein A."/>
            <person name="Wemheuer F."/>
            <person name="Hollensteiner J."/>
            <person name="Wemheuer B."/>
        </authorList>
    </citation>
    <scope>NUCLEOTIDE SEQUENCE [LARGE SCALE GENOMIC DNA]</scope>
    <source>
        <strain evidence="1 2">GM4FR</strain>
    </source>
</reference>
<sequence length="43" mass="4659">MLKILSDLLLEVLIQVGATLVLQLMEKIAPGPWINLLLSSGLT</sequence>
<evidence type="ECO:0000313" key="2">
    <source>
        <dbReference type="Proteomes" id="UP000186736"/>
    </source>
</evidence>
<comment type="caution">
    <text evidence="1">The sequence shown here is derived from an EMBL/GenBank/DDBJ whole genome shotgun (WGS) entry which is preliminary data.</text>
</comment>